<dbReference type="SUPFAM" id="SSF47413">
    <property type="entry name" value="lambda repressor-like DNA-binding domains"/>
    <property type="match status" value="1"/>
</dbReference>
<protein>
    <submittedName>
        <fullName evidence="3">XRE family transcriptional regulator</fullName>
    </submittedName>
</protein>
<keyword evidence="1" id="KW-0238">DNA-binding</keyword>
<reference evidence="3 4" key="1">
    <citation type="journal article" date="2017" name="Nature">
        <title>Atmospheric trace gases support primary production in Antarctic desert surface soil.</title>
        <authorList>
            <person name="Ji M."/>
            <person name="Greening C."/>
            <person name="Vanwonterghem I."/>
            <person name="Carere C.R."/>
            <person name="Bay S.K."/>
            <person name="Steen J.A."/>
            <person name="Montgomery K."/>
            <person name="Lines T."/>
            <person name="Beardall J."/>
            <person name="van Dorst J."/>
            <person name="Snape I."/>
            <person name="Stott M.B."/>
            <person name="Hugenholtz P."/>
            <person name="Ferrari B.C."/>
        </authorList>
    </citation>
    <scope>NUCLEOTIDE SEQUENCE [LARGE SCALE GENOMIC DNA]</scope>
    <source>
        <strain evidence="3">RRmetagenome_bin12</strain>
    </source>
</reference>
<dbReference type="Gene3D" id="1.10.260.40">
    <property type="entry name" value="lambda repressor-like DNA-binding domains"/>
    <property type="match status" value="1"/>
</dbReference>
<gene>
    <name evidence="3" type="ORF">DLM65_12370</name>
</gene>
<dbReference type="SMART" id="SM00530">
    <property type="entry name" value="HTH_XRE"/>
    <property type="match status" value="1"/>
</dbReference>
<dbReference type="GO" id="GO:0005829">
    <property type="term" value="C:cytosol"/>
    <property type="evidence" value="ECO:0007669"/>
    <property type="project" value="TreeGrafter"/>
</dbReference>
<evidence type="ECO:0000313" key="3">
    <source>
        <dbReference type="EMBL" id="PZR78649.1"/>
    </source>
</evidence>
<dbReference type="PROSITE" id="PS50943">
    <property type="entry name" value="HTH_CROC1"/>
    <property type="match status" value="1"/>
</dbReference>
<dbReference type="Pfam" id="PF13560">
    <property type="entry name" value="HTH_31"/>
    <property type="match status" value="1"/>
</dbReference>
<dbReference type="PANTHER" id="PTHR46797">
    <property type="entry name" value="HTH-TYPE TRANSCRIPTIONAL REGULATOR"/>
    <property type="match status" value="1"/>
</dbReference>
<comment type="caution">
    <text evidence="3">The sequence shown here is derived from an EMBL/GenBank/DDBJ whole genome shotgun (WGS) entry which is preliminary data.</text>
</comment>
<dbReference type="GO" id="GO:0003700">
    <property type="term" value="F:DNA-binding transcription factor activity"/>
    <property type="evidence" value="ECO:0007669"/>
    <property type="project" value="TreeGrafter"/>
</dbReference>
<accession>A0A2W5Z042</accession>
<proteinExistence type="predicted"/>
<organism evidence="3 4">
    <name type="scientific">Candidatus Aeolococcus gillhamiae</name>
    <dbReference type="NCBI Taxonomy" id="3127015"/>
    <lineage>
        <taxon>Bacteria</taxon>
        <taxon>Bacillati</taxon>
        <taxon>Candidatus Dormiibacterota</taxon>
        <taxon>Candidatus Dormibacteria</taxon>
        <taxon>Candidatus Aeolococcales</taxon>
        <taxon>Candidatus Aeolococcaceae</taxon>
        <taxon>Candidatus Aeolococcus</taxon>
    </lineage>
</organism>
<dbReference type="EMBL" id="QHBU01000252">
    <property type="protein sequence ID" value="PZR78649.1"/>
    <property type="molecule type" value="Genomic_DNA"/>
</dbReference>
<dbReference type="GO" id="GO:0003677">
    <property type="term" value="F:DNA binding"/>
    <property type="evidence" value="ECO:0007669"/>
    <property type="project" value="UniProtKB-KW"/>
</dbReference>
<dbReference type="InterPro" id="IPR001387">
    <property type="entry name" value="Cro/C1-type_HTH"/>
</dbReference>
<dbReference type="InterPro" id="IPR050807">
    <property type="entry name" value="TransReg_Diox_bact_type"/>
</dbReference>
<dbReference type="AlphaFoldDB" id="A0A2W5Z042"/>
<dbReference type="PANTHER" id="PTHR46797:SF1">
    <property type="entry name" value="METHYLPHOSPHONATE SYNTHASE"/>
    <property type="match status" value="1"/>
</dbReference>
<sequence length="86" mass="9327">MSTVPLPWHPPAPSSRAIGVRIRRLRLSRFLTQEQLAQAAGLGRATIRRLEGGKVRPRLGTITALAAALDTRPEELVPDPAALWGV</sequence>
<evidence type="ECO:0000256" key="1">
    <source>
        <dbReference type="ARBA" id="ARBA00023125"/>
    </source>
</evidence>
<dbReference type="Proteomes" id="UP000248724">
    <property type="component" value="Unassembled WGS sequence"/>
</dbReference>
<evidence type="ECO:0000259" key="2">
    <source>
        <dbReference type="PROSITE" id="PS50943"/>
    </source>
</evidence>
<name>A0A2W5Z042_9BACT</name>
<dbReference type="InterPro" id="IPR010982">
    <property type="entry name" value="Lambda_DNA-bd_dom_sf"/>
</dbReference>
<evidence type="ECO:0000313" key="4">
    <source>
        <dbReference type="Proteomes" id="UP000248724"/>
    </source>
</evidence>
<feature type="domain" description="HTH cro/C1-type" evidence="2">
    <location>
        <begin position="22"/>
        <end position="76"/>
    </location>
</feature>
<dbReference type="CDD" id="cd00093">
    <property type="entry name" value="HTH_XRE"/>
    <property type="match status" value="1"/>
</dbReference>